<evidence type="ECO:0000313" key="1">
    <source>
        <dbReference type="EnsemblMetazoa" id="XP_012062876.1"/>
    </source>
</evidence>
<dbReference type="InParanoid" id="A0A158NZB8"/>
<proteinExistence type="predicted"/>
<sequence>MRTLCLCNSITAHCVRACGYHATHTIYRVHDDNNDDGNGNDDAKVQRNQLAHGTDQGHNSCVCVTGFQSNLSSIIERHALGMETDEKMSRSARDLSTPSILRDYTQTSGISSLPLRSFVFPSSCLGILPLHSQPQCLKDHLPYQNGVVIEQE</sequence>
<accession>A0A158NZB8</accession>
<name>A0A158NZB8_ATTCE</name>
<keyword evidence="2" id="KW-1185">Reference proteome</keyword>
<dbReference type="EMBL" id="ADTU01004382">
    <property type="status" value="NOT_ANNOTATED_CDS"/>
    <property type="molecule type" value="Genomic_DNA"/>
</dbReference>
<dbReference type="KEGG" id="acep:105626176"/>
<dbReference type="EnsemblMetazoa" id="XM_012207486.1">
    <property type="protein sequence ID" value="XP_012062876.1"/>
    <property type="gene ID" value="LOC105626176"/>
</dbReference>
<organism evidence="1 2">
    <name type="scientific">Atta cephalotes</name>
    <name type="common">Leafcutter ant</name>
    <dbReference type="NCBI Taxonomy" id="12957"/>
    <lineage>
        <taxon>Eukaryota</taxon>
        <taxon>Metazoa</taxon>
        <taxon>Ecdysozoa</taxon>
        <taxon>Arthropoda</taxon>
        <taxon>Hexapoda</taxon>
        <taxon>Insecta</taxon>
        <taxon>Pterygota</taxon>
        <taxon>Neoptera</taxon>
        <taxon>Endopterygota</taxon>
        <taxon>Hymenoptera</taxon>
        <taxon>Apocrita</taxon>
        <taxon>Aculeata</taxon>
        <taxon>Formicoidea</taxon>
        <taxon>Formicidae</taxon>
        <taxon>Myrmicinae</taxon>
        <taxon>Atta</taxon>
    </lineage>
</organism>
<reference evidence="2" key="1">
    <citation type="journal article" date="2011" name="PLoS Genet.">
        <title>The genome sequence of the leaf-cutter ant Atta cephalotes reveals insights into its obligate symbiotic lifestyle.</title>
        <authorList>
            <person name="Suen G."/>
            <person name="Teiling C."/>
            <person name="Li L."/>
            <person name="Holt C."/>
            <person name="Abouheif E."/>
            <person name="Bornberg-Bauer E."/>
            <person name="Bouffard P."/>
            <person name="Caldera E.J."/>
            <person name="Cash E."/>
            <person name="Cavanaugh A."/>
            <person name="Denas O."/>
            <person name="Elhaik E."/>
            <person name="Fave M.J."/>
            <person name="Gadau J."/>
            <person name="Gibson J.D."/>
            <person name="Graur D."/>
            <person name="Grubbs K.J."/>
            <person name="Hagen D.E."/>
            <person name="Harkins T.T."/>
            <person name="Helmkampf M."/>
            <person name="Hu H."/>
            <person name="Johnson B.R."/>
            <person name="Kim J."/>
            <person name="Marsh S.E."/>
            <person name="Moeller J.A."/>
            <person name="Munoz-Torres M.C."/>
            <person name="Murphy M.C."/>
            <person name="Naughton M.C."/>
            <person name="Nigam S."/>
            <person name="Overson R."/>
            <person name="Rajakumar R."/>
            <person name="Reese J.T."/>
            <person name="Scott J.J."/>
            <person name="Smith C.R."/>
            <person name="Tao S."/>
            <person name="Tsutsui N.D."/>
            <person name="Viljakainen L."/>
            <person name="Wissler L."/>
            <person name="Yandell M.D."/>
            <person name="Zimmer F."/>
            <person name="Taylor J."/>
            <person name="Slater S.C."/>
            <person name="Clifton S.W."/>
            <person name="Warren W.C."/>
            <person name="Elsik C.G."/>
            <person name="Smith C.D."/>
            <person name="Weinstock G.M."/>
            <person name="Gerardo N.M."/>
            <person name="Currie C.R."/>
        </authorList>
    </citation>
    <scope>NUCLEOTIDE SEQUENCE [LARGE SCALE GENOMIC DNA]</scope>
</reference>
<dbReference type="AlphaFoldDB" id="A0A158NZB8"/>
<evidence type="ECO:0000313" key="2">
    <source>
        <dbReference type="Proteomes" id="UP000005205"/>
    </source>
</evidence>
<dbReference type="OrthoDB" id="10314631at2759"/>
<dbReference type="Proteomes" id="UP000005205">
    <property type="component" value="Unassembled WGS sequence"/>
</dbReference>
<gene>
    <name evidence="1" type="primary">105626176</name>
</gene>
<protein>
    <submittedName>
        <fullName evidence="1">Uncharacterized protein</fullName>
    </submittedName>
</protein>
<reference evidence="1" key="2">
    <citation type="submission" date="2016-04" db="UniProtKB">
        <authorList>
            <consortium name="EnsemblMetazoa"/>
        </authorList>
    </citation>
    <scope>IDENTIFICATION</scope>
</reference>